<proteinExistence type="predicted"/>
<evidence type="ECO:0000313" key="6">
    <source>
        <dbReference type="Proteomes" id="UP000199602"/>
    </source>
</evidence>
<dbReference type="RefSeq" id="WP_092062795.1">
    <property type="nucleotide sequence ID" value="NZ_FNIN01000001.1"/>
</dbReference>
<feature type="transmembrane region" description="Helical" evidence="2">
    <location>
        <begin position="21"/>
        <end position="42"/>
    </location>
</feature>
<dbReference type="SUPFAM" id="SSF81324">
    <property type="entry name" value="Voltage-gated potassium channels"/>
    <property type="match status" value="1"/>
</dbReference>
<dbReference type="Gene3D" id="3.40.50.720">
    <property type="entry name" value="NAD(P)-binding Rossmann-like Domain"/>
    <property type="match status" value="1"/>
</dbReference>
<evidence type="ECO:0000259" key="4">
    <source>
        <dbReference type="PROSITE" id="PS51202"/>
    </source>
</evidence>
<dbReference type="GO" id="GO:0006813">
    <property type="term" value="P:potassium ion transport"/>
    <property type="evidence" value="ECO:0007669"/>
    <property type="project" value="InterPro"/>
</dbReference>
<dbReference type="Pfam" id="PF07885">
    <property type="entry name" value="Ion_trans_2"/>
    <property type="match status" value="1"/>
</dbReference>
<evidence type="ECO:0000259" key="3">
    <source>
        <dbReference type="PROSITE" id="PS51201"/>
    </source>
</evidence>
<dbReference type="GO" id="GO:0008324">
    <property type="term" value="F:monoatomic cation transmembrane transporter activity"/>
    <property type="evidence" value="ECO:0007669"/>
    <property type="project" value="InterPro"/>
</dbReference>
<dbReference type="SUPFAM" id="SSF51735">
    <property type="entry name" value="NAD(P)-binding Rossmann-fold domains"/>
    <property type="match status" value="1"/>
</dbReference>
<sequence length="347" mass="39148">MNQRIFFNNRYLRWKVKYGHFFPLALGTISLCFVFCFGIFIYWHIEGWEIGESIYQVIITLSTVGFMEVHPLSHKARMLTSVLIFMGVGNFAFLMGAFTQLLVEGHLQDLLGRRKMQKIIQKLEGHFIICGYGRIGSVVAKEILKEGLPVVIVEQDEQVIQELQMEGILYIHGDATSDQVLLSANLKKAKALITTLSKEAQNVYVTLTARQLVPKLNIIARAEHENSIQKLEFAGADRVLTPYVIGGKRMAQVVLRPTVTDFLELALLEKHLDLQMEELVISDNSILVGKDLINSEIRPRYNLIIIAIKKADGKMIFNPGPKTVISAGDTLIVVGNKDNLKRIEEIL</sequence>
<dbReference type="InterPro" id="IPR006037">
    <property type="entry name" value="RCK_C"/>
</dbReference>
<dbReference type="InterPro" id="IPR013099">
    <property type="entry name" value="K_chnl_dom"/>
</dbReference>
<keyword evidence="6" id="KW-1185">Reference proteome</keyword>
<keyword evidence="5" id="KW-0406">Ion transport</keyword>
<organism evidence="5 6">
    <name type="scientific">Desulfonauticus submarinus</name>
    <dbReference type="NCBI Taxonomy" id="206665"/>
    <lineage>
        <taxon>Bacteria</taxon>
        <taxon>Pseudomonadati</taxon>
        <taxon>Thermodesulfobacteriota</taxon>
        <taxon>Desulfovibrionia</taxon>
        <taxon>Desulfovibrionales</taxon>
        <taxon>Desulfonauticaceae</taxon>
        <taxon>Desulfonauticus</taxon>
    </lineage>
</organism>
<feature type="domain" description="RCK C-terminal" evidence="4">
    <location>
        <begin position="263"/>
        <end position="347"/>
    </location>
</feature>
<keyword evidence="5" id="KW-0813">Transport</keyword>
<feature type="domain" description="RCK N-terminal" evidence="3">
    <location>
        <begin position="124"/>
        <end position="240"/>
    </location>
</feature>
<dbReference type="InterPro" id="IPR050721">
    <property type="entry name" value="Trk_Ktr_HKT_K-transport"/>
</dbReference>
<dbReference type="PANTHER" id="PTHR43833">
    <property type="entry name" value="POTASSIUM CHANNEL PROTEIN 2-RELATED-RELATED"/>
    <property type="match status" value="1"/>
</dbReference>
<dbReference type="PANTHER" id="PTHR43833:SF9">
    <property type="entry name" value="POTASSIUM CHANNEL PROTEIN YUGO-RELATED"/>
    <property type="match status" value="1"/>
</dbReference>
<dbReference type="GO" id="GO:0005886">
    <property type="term" value="C:plasma membrane"/>
    <property type="evidence" value="ECO:0007669"/>
    <property type="project" value="UniProtKB-SubCell"/>
</dbReference>
<keyword evidence="5" id="KW-0407">Ion channel</keyword>
<name>A0A1H0AMA9_9BACT</name>
<dbReference type="InterPro" id="IPR036721">
    <property type="entry name" value="RCK_C_sf"/>
</dbReference>
<protein>
    <submittedName>
        <fullName evidence="5">Voltage-gated potassium channel</fullName>
    </submittedName>
</protein>
<dbReference type="Gene3D" id="3.30.70.1450">
    <property type="entry name" value="Regulator of K+ conductance, C-terminal domain"/>
    <property type="match status" value="1"/>
</dbReference>
<dbReference type="Proteomes" id="UP000199602">
    <property type="component" value="Unassembled WGS sequence"/>
</dbReference>
<dbReference type="AlphaFoldDB" id="A0A1H0AMA9"/>
<keyword evidence="2" id="KW-0812">Transmembrane</keyword>
<dbReference type="InterPro" id="IPR036291">
    <property type="entry name" value="NAD(P)-bd_dom_sf"/>
</dbReference>
<evidence type="ECO:0000313" key="5">
    <source>
        <dbReference type="EMBL" id="SDN34607.1"/>
    </source>
</evidence>
<dbReference type="PROSITE" id="PS51201">
    <property type="entry name" value="RCK_N"/>
    <property type="match status" value="1"/>
</dbReference>
<evidence type="ECO:0000256" key="2">
    <source>
        <dbReference type="SAM" id="Phobius"/>
    </source>
</evidence>
<comment type="subcellular location">
    <subcellularLocation>
        <location evidence="1">Cell membrane</location>
        <topology evidence="1">Multi-pass membrane protein</topology>
    </subcellularLocation>
</comment>
<keyword evidence="2" id="KW-0472">Membrane</keyword>
<dbReference type="Pfam" id="PF02254">
    <property type="entry name" value="TrkA_N"/>
    <property type="match status" value="1"/>
</dbReference>
<dbReference type="STRING" id="206665.SAMN04488516_101473"/>
<dbReference type="SUPFAM" id="SSF116726">
    <property type="entry name" value="TrkA C-terminal domain-like"/>
    <property type="match status" value="1"/>
</dbReference>
<reference evidence="5 6" key="1">
    <citation type="submission" date="2016-10" db="EMBL/GenBank/DDBJ databases">
        <authorList>
            <person name="de Groot N.N."/>
        </authorList>
    </citation>
    <scope>NUCLEOTIDE SEQUENCE [LARGE SCALE GENOMIC DNA]</scope>
    <source>
        <strain evidence="5 6">DSM 15269</strain>
    </source>
</reference>
<dbReference type="EMBL" id="FNIN01000001">
    <property type="protein sequence ID" value="SDN34607.1"/>
    <property type="molecule type" value="Genomic_DNA"/>
</dbReference>
<keyword evidence="2" id="KW-1133">Transmembrane helix</keyword>
<dbReference type="Pfam" id="PF02080">
    <property type="entry name" value="TrkA_C"/>
    <property type="match status" value="1"/>
</dbReference>
<feature type="transmembrane region" description="Helical" evidence="2">
    <location>
        <begin position="54"/>
        <end position="70"/>
    </location>
</feature>
<dbReference type="Gene3D" id="1.10.287.70">
    <property type="match status" value="1"/>
</dbReference>
<dbReference type="InterPro" id="IPR003148">
    <property type="entry name" value="RCK_N"/>
</dbReference>
<dbReference type="PROSITE" id="PS51202">
    <property type="entry name" value="RCK_C"/>
    <property type="match status" value="1"/>
</dbReference>
<evidence type="ECO:0000256" key="1">
    <source>
        <dbReference type="ARBA" id="ARBA00004651"/>
    </source>
</evidence>
<feature type="transmembrane region" description="Helical" evidence="2">
    <location>
        <begin position="82"/>
        <end position="103"/>
    </location>
</feature>
<gene>
    <name evidence="5" type="ORF">SAMN04488516_101473</name>
</gene>
<dbReference type="OrthoDB" id="9781411at2"/>
<accession>A0A1H0AMA9</accession>